<evidence type="ECO:0000256" key="1">
    <source>
        <dbReference type="SAM" id="MobiDB-lite"/>
    </source>
</evidence>
<dbReference type="InterPro" id="IPR026265">
    <property type="entry name" value="LptC"/>
</dbReference>
<accession>A0A2S7KAC7</accession>
<dbReference type="Proteomes" id="UP000239504">
    <property type="component" value="Unassembled WGS sequence"/>
</dbReference>
<dbReference type="Pfam" id="PF06835">
    <property type="entry name" value="LptC"/>
    <property type="match status" value="1"/>
</dbReference>
<proteinExistence type="predicted"/>
<dbReference type="GO" id="GO:0005886">
    <property type="term" value="C:plasma membrane"/>
    <property type="evidence" value="ECO:0007669"/>
    <property type="project" value="InterPro"/>
</dbReference>
<dbReference type="Gene3D" id="2.60.450.10">
    <property type="entry name" value="Lipopolysaccharide (LPS) transport protein A like domain"/>
    <property type="match status" value="1"/>
</dbReference>
<reference evidence="3 4" key="1">
    <citation type="submission" date="2017-12" db="EMBL/GenBank/DDBJ databases">
        <authorList>
            <person name="Hurst M.R.H."/>
        </authorList>
    </citation>
    <scope>NUCLEOTIDE SEQUENCE [LARGE SCALE GENOMIC DNA]</scope>
    <source>
        <strain evidence="3 4">SY-3-19</strain>
    </source>
</reference>
<keyword evidence="2" id="KW-1133">Transmembrane helix</keyword>
<gene>
    <name evidence="3" type="primary">lptC</name>
    <name evidence="3" type="ORF">CW354_00720</name>
</gene>
<dbReference type="InterPro" id="IPR010664">
    <property type="entry name" value="LipoPS_assembly_LptC-rel"/>
</dbReference>
<protein>
    <submittedName>
        <fullName evidence="3">LPS export ABC transporter periplasmic protein LptC</fullName>
    </submittedName>
</protein>
<organism evidence="3 4">
    <name type="scientific">Hyphococcus luteus</name>
    <dbReference type="NCBI Taxonomy" id="2058213"/>
    <lineage>
        <taxon>Bacteria</taxon>
        <taxon>Pseudomonadati</taxon>
        <taxon>Pseudomonadota</taxon>
        <taxon>Alphaproteobacteria</taxon>
        <taxon>Parvularculales</taxon>
        <taxon>Parvularculaceae</taxon>
        <taxon>Hyphococcus</taxon>
    </lineage>
</organism>
<dbReference type="GO" id="GO:0015221">
    <property type="term" value="F:lipopolysaccharide transmembrane transporter activity"/>
    <property type="evidence" value="ECO:0007669"/>
    <property type="project" value="InterPro"/>
</dbReference>
<feature type="transmembrane region" description="Helical" evidence="2">
    <location>
        <begin position="50"/>
        <end position="67"/>
    </location>
</feature>
<comment type="caution">
    <text evidence="3">The sequence shown here is derived from an EMBL/GenBank/DDBJ whole genome shotgun (WGS) entry which is preliminary data.</text>
</comment>
<dbReference type="EMBL" id="PJCH01000001">
    <property type="protein sequence ID" value="PQA89431.1"/>
    <property type="molecule type" value="Genomic_DNA"/>
</dbReference>
<name>A0A2S7KAC7_9PROT</name>
<keyword evidence="2" id="KW-0472">Membrane</keyword>
<dbReference type="RefSeq" id="WP_104828133.1">
    <property type="nucleotide sequence ID" value="NZ_PJCH01000001.1"/>
</dbReference>
<sequence>MTTTVTHKEQPAANAPTPLPQRRRVLDSLPSQARTTGDQAAARSRMVKRLRLALPILALVLVAAFFFNTKSNDVDKAFLDDFKDVSASAEELRMANPRFAGVDNEGKPFEITANTAIQNTKIKDVVTLDKPRAVQGENNESTVVTADKGVYRSDINILELEDSVTLQHNVGAESYVFKSPSATVAIKDEVVTSDAGVGGEGTDGSTLQADHMKAYNSEGRVVFEGNVRMRIYPKSSPAPLEQQSAPEKPELRDSGNDTPQ</sequence>
<feature type="region of interest" description="Disordered" evidence="1">
    <location>
        <begin position="1"/>
        <end position="41"/>
    </location>
</feature>
<keyword evidence="4" id="KW-1185">Reference proteome</keyword>
<evidence type="ECO:0000256" key="2">
    <source>
        <dbReference type="SAM" id="Phobius"/>
    </source>
</evidence>
<dbReference type="NCBIfam" id="TIGR04409">
    <property type="entry name" value="LptC_YrbK"/>
    <property type="match status" value="1"/>
</dbReference>
<feature type="compositionally biased region" description="Basic and acidic residues" evidence="1">
    <location>
        <begin position="247"/>
        <end position="260"/>
    </location>
</feature>
<evidence type="ECO:0000313" key="3">
    <source>
        <dbReference type="EMBL" id="PQA89431.1"/>
    </source>
</evidence>
<dbReference type="AlphaFoldDB" id="A0A2S7KAC7"/>
<dbReference type="OrthoDB" id="7202252at2"/>
<evidence type="ECO:0000313" key="4">
    <source>
        <dbReference type="Proteomes" id="UP000239504"/>
    </source>
</evidence>
<keyword evidence="2" id="KW-0812">Transmembrane</keyword>
<feature type="compositionally biased region" description="Basic and acidic residues" evidence="1">
    <location>
        <begin position="1"/>
        <end position="10"/>
    </location>
</feature>
<feature type="region of interest" description="Disordered" evidence="1">
    <location>
        <begin position="233"/>
        <end position="260"/>
    </location>
</feature>
<feature type="compositionally biased region" description="Polar residues" evidence="1">
    <location>
        <begin position="29"/>
        <end position="38"/>
    </location>
</feature>